<accession>A0AAE0KH09</accession>
<reference evidence="2" key="2">
    <citation type="submission" date="2023-06" db="EMBL/GenBank/DDBJ databases">
        <authorList>
            <consortium name="Lawrence Berkeley National Laboratory"/>
            <person name="Haridas S."/>
            <person name="Hensen N."/>
            <person name="Bonometti L."/>
            <person name="Westerberg I."/>
            <person name="Brannstrom I.O."/>
            <person name="Guillou S."/>
            <person name="Cros-Aarteil S."/>
            <person name="Calhoun S."/>
            <person name="Kuo A."/>
            <person name="Mondo S."/>
            <person name="Pangilinan J."/>
            <person name="Riley R."/>
            <person name="Labutti K."/>
            <person name="Andreopoulos B."/>
            <person name="Lipzen A."/>
            <person name="Chen C."/>
            <person name="Yanf M."/>
            <person name="Daum C."/>
            <person name="Ng V."/>
            <person name="Clum A."/>
            <person name="Steindorff A."/>
            <person name="Ohm R."/>
            <person name="Martin F."/>
            <person name="Silar P."/>
            <person name="Natvig D."/>
            <person name="Lalanne C."/>
            <person name="Gautier V."/>
            <person name="Ament-Velasquez S.L."/>
            <person name="Kruys A."/>
            <person name="Hutchinson M.I."/>
            <person name="Powell A.J."/>
            <person name="Barry K."/>
            <person name="Miller A.N."/>
            <person name="Grigoriev I.V."/>
            <person name="Debuchy R."/>
            <person name="Gladieux P."/>
            <person name="Thoren M.H."/>
            <person name="Johannesson H."/>
        </authorList>
    </citation>
    <scope>NUCLEOTIDE SEQUENCE</scope>
    <source>
        <strain evidence="2">CBS 958.72</strain>
    </source>
</reference>
<evidence type="ECO:0000313" key="3">
    <source>
        <dbReference type="Proteomes" id="UP001287356"/>
    </source>
</evidence>
<evidence type="ECO:0000313" key="2">
    <source>
        <dbReference type="EMBL" id="KAK3376386.1"/>
    </source>
</evidence>
<gene>
    <name evidence="2" type="ORF">B0T24DRAFT_618585</name>
</gene>
<keyword evidence="1" id="KW-1133">Transmembrane helix</keyword>
<keyword evidence="1" id="KW-0472">Membrane</keyword>
<dbReference type="AlphaFoldDB" id="A0AAE0KH09"/>
<feature type="transmembrane region" description="Helical" evidence="1">
    <location>
        <begin position="61"/>
        <end position="79"/>
    </location>
</feature>
<evidence type="ECO:0000256" key="1">
    <source>
        <dbReference type="SAM" id="Phobius"/>
    </source>
</evidence>
<proteinExistence type="predicted"/>
<comment type="caution">
    <text evidence="2">The sequence shown here is derived from an EMBL/GenBank/DDBJ whole genome shotgun (WGS) entry which is preliminary data.</text>
</comment>
<dbReference type="Proteomes" id="UP001287356">
    <property type="component" value="Unassembled WGS sequence"/>
</dbReference>
<keyword evidence="3" id="KW-1185">Reference proteome</keyword>
<sequence length="80" mass="8379">MPLLLGVGGGFLCLPVPALDHGVLTGCPCDTLAWSAATDIGLALVPWFMIWPLQMKRAEKIGLGLVMSLGIGCVLICVFP</sequence>
<reference evidence="2" key="1">
    <citation type="journal article" date="2023" name="Mol. Phylogenet. Evol.">
        <title>Genome-scale phylogeny and comparative genomics of the fungal order Sordariales.</title>
        <authorList>
            <person name="Hensen N."/>
            <person name="Bonometti L."/>
            <person name="Westerberg I."/>
            <person name="Brannstrom I.O."/>
            <person name="Guillou S."/>
            <person name="Cros-Aarteil S."/>
            <person name="Calhoun S."/>
            <person name="Haridas S."/>
            <person name="Kuo A."/>
            <person name="Mondo S."/>
            <person name="Pangilinan J."/>
            <person name="Riley R."/>
            <person name="LaButti K."/>
            <person name="Andreopoulos B."/>
            <person name="Lipzen A."/>
            <person name="Chen C."/>
            <person name="Yan M."/>
            <person name="Daum C."/>
            <person name="Ng V."/>
            <person name="Clum A."/>
            <person name="Steindorff A."/>
            <person name="Ohm R.A."/>
            <person name="Martin F."/>
            <person name="Silar P."/>
            <person name="Natvig D.O."/>
            <person name="Lalanne C."/>
            <person name="Gautier V."/>
            <person name="Ament-Velasquez S.L."/>
            <person name="Kruys A."/>
            <person name="Hutchinson M.I."/>
            <person name="Powell A.J."/>
            <person name="Barry K."/>
            <person name="Miller A.N."/>
            <person name="Grigoriev I.V."/>
            <person name="Debuchy R."/>
            <person name="Gladieux P."/>
            <person name="Hiltunen Thoren M."/>
            <person name="Johannesson H."/>
        </authorList>
    </citation>
    <scope>NUCLEOTIDE SEQUENCE</scope>
    <source>
        <strain evidence="2">CBS 958.72</strain>
    </source>
</reference>
<organism evidence="2 3">
    <name type="scientific">Lasiosphaeria ovina</name>
    <dbReference type="NCBI Taxonomy" id="92902"/>
    <lineage>
        <taxon>Eukaryota</taxon>
        <taxon>Fungi</taxon>
        <taxon>Dikarya</taxon>
        <taxon>Ascomycota</taxon>
        <taxon>Pezizomycotina</taxon>
        <taxon>Sordariomycetes</taxon>
        <taxon>Sordariomycetidae</taxon>
        <taxon>Sordariales</taxon>
        <taxon>Lasiosphaeriaceae</taxon>
        <taxon>Lasiosphaeria</taxon>
    </lineage>
</organism>
<name>A0AAE0KH09_9PEZI</name>
<keyword evidence="1" id="KW-0812">Transmembrane</keyword>
<protein>
    <submittedName>
        <fullName evidence="2">Uncharacterized protein</fullName>
    </submittedName>
</protein>
<feature type="transmembrane region" description="Helical" evidence="1">
    <location>
        <begin position="32"/>
        <end position="49"/>
    </location>
</feature>
<dbReference type="EMBL" id="JAULSN010000003">
    <property type="protein sequence ID" value="KAK3376386.1"/>
    <property type="molecule type" value="Genomic_DNA"/>
</dbReference>